<dbReference type="Gene3D" id="3.30.160.380">
    <property type="entry name" value="Dicer dimerisation domain"/>
    <property type="match status" value="1"/>
</dbReference>
<dbReference type="InterPro" id="IPR038248">
    <property type="entry name" value="Dicer_dimer_sf"/>
</dbReference>
<evidence type="ECO:0000313" key="5">
    <source>
        <dbReference type="WBParaSite" id="ALUE_0000057601-mRNA-1"/>
    </source>
</evidence>
<dbReference type="InterPro" id="IPR048512">
    <property type="entry name" value="Dicer_platform"/>
</dbReference>
<reference evidence="5" key="1">
    <citation type="submission" date="2017-02" db="UniProtKB">
        <authorList>
            <consortium name="WormBaseParasite"/>
        </authorList>
    </citation>
    <scope>IDENTIFICATION</scope>
</reference>
<dbReference type="GO" id="GO:0004525">
    <property type="term" value="F:ribonuclease III activity"/>
    <property type="evidence" value="ECO:0007669"/>
    <property type="project" value="TreeGrafter"/>
</dbReference>
<dbReference type="GO" id="GO:0004530">
    <property type="term" value="F:deoxyribonuclease I activity"/>
    <property type="evidence" value="ECO:0007669"/>
    <property type="project" value="TreeGrafter"/>
</dbReference>
<keyword evidence="2" id="KW-0694">RNA-binding</keyword>
<dbReference type="GO" id="GO:0006309">
    <property type="term" value="P:apoptotic DNA fragmentation"/>
    <property type="evidence" value="ECO:0007669"/>
    <property type="project" value="TreeGrafter"/>
</dbReference>
<accession>A0A0M3HGD1</accession>
<evidence type="ECO:0000256" key="1">
    <source>
        <dbReference type="ARBA" id="ARBA00022801"/>
    </source>
</evidence>
<name>A0A0M3HGD1_ASCLU</name>
<keyword evidence="1" id="KW-0378">Hydrolase</keyword>
<dbReference type="InterPro" id="IPR005034">
    <property type="entry name" value="Dicer_dimerisation"/>
</dbReference>
<dbReference type="PANTHER" id="PTHR14950:SF37">
    <property type="entry name" value="ENDORIBONUCLEASE DICER"/>
    <property type="match status" value="1"/>
</dbReference>
<dbReference type="Proteomes" id="UP000036681">
    <property type="component" value="Unplaced"/>
</dbReference>
<dbReference type="GO" id="GO:0070578">
    <property type="term" value="C:RISC-loading complex"/>
    <property type="evidence" value="ECO:0007669"/>
    <property type="project" value="TreeGrafter"/>
</dbReference>
<sequence>MIRGDDYGEVNGSILYKAELLLPINSPLKNGIMLTTPMETKKLAQMAVALETCRRLHEHKELNDHLLPVGKDTITLTALDDDPDEFIPNMNYKVGSARRKQLYDKRMAKGLNDALPDVDTTCLIYVMEMDLIKAVTGAANPKNRKIVNPIDTEFCFGFLSKKKIPNVNFPHFFDYLKGIDPMIEKFWNIKGVFLCIVRKY</sequence>
<dbReference type="GO" id="GO:0005634">
    <property type="term" value="C:nucleus"/>
    <property type="evidence" value="ECO:0007669"/>
    <property type="project" value="TreeGrafter"/>
</dbReference>
<evidence type="ECO:0000256" key="2">
    <source>
        <dbReference type="PROSITE-ProRule" id="PRU00657"/>
    </source>
</evidence>
<dbReference type="PROSITE" id="PS51327">
    <property type="entry name" value="DICER_DSRBF"/>
    <property type="match status" value="1"/>
</dbReference>
<dbReference type="WBParaSite" id="ALUE_0000057601-mRNA-1">
    <property type="protein sequence ID" value="ALUE_0000057601-mRNA-1"/>
    <property type="gene ID" value="ALUE_0000057601"/>
</dbReference>
<dbReference type="GO" id="GO:0031054">
    <property type="term" value="P:pre-miRNA processing"/>
    <property type="evidence" value="ECO:0007669"/>
    <property type="project" value="TreeGrafter"/>
</dbReference>
<dbReference type="AlphaFoldDB" id="A0A0M3HGD1"/>
<dbReference type="Pfam" id="PF03368">
    <property type="entry name" value="Dicer_dimer"/>
    <property type="match status" value="1"/>
</dbReference>
<keyword evidence="4" id="KW-1185">Reference proteome</keyword>
<dbReference type="GO" id="GO:0005737">
    <property type="term" value="C:cytoplasm"/>
    <property type="evidence" value="ECO:0007669"/>
    <property type="project" value="TreeGrafter"/>
</dbReference>
<dbReference type="PANTHER" id="PTHR14950">
    <property type="entry name" value="DICER-RELATED"/>
    <property type="match status" value="1"/>
</dbReference>
<organism evidence="4 5">
    <name type="scientific">Ascaris lumbricoides</name>
    <name type="common">Giant roundworm</name>
    <dbReference type="NCBI Taxonomy" id="6252"/>
    <lineage>
        <taxon>Eukaryota</taxon>
        <taxon>Metazoa</taxon>
        <taxon>Ecdysozoa</taxon>
        <taxon>Nematoda</taxon>
        <taxon>Chromadorea</taxon>
        <taxon>Rhabditida</taxon>
        <taxon>Spirurina</taxon>
        <taxon>Ascaridomorpha</taxon>
        <taxon>Ascaridoidea</taxon>
        <taxon>Ascarididae</taxon>
        <taxon>Ascaris</taxon>
    </lineage>
</organism>
<evidence type="ECO:0000313" key="4">
    <source>
        <dbReference type="Proteomes" id="UP000036681"/>
    </source>
</evidence>
<dbReference type="GO" id="GO:0003723">
    <property type="term" value="F:RNA binding"/>
    <property type="evidence" value="ECO:0007669"/>
    <property type="project" value="UniProtKB-UniRule"/>
</dbReference>
<dbReference type="GO" id="GO:0030422">
    <property type="term" value="P:siRNA processing"/>
    <property type="evidence" value="ECO:0007669"/>
    <property type="project" value="TreeGrafter"/>
</dbReference>
<dbReference type="Pfam" id="PF20931">
    <property type="entry name" value="Dicer_platform"/>
    <property type="match status" value="1"/>
</dbReference>
<feature type="domain" description="Dicer dsRNA-binding fold" evidence="3">
    <location>
        <begin position="1"/>
        <end position="76"/>
    </location>
</feature>
<proteinExistence type="predicted"/>
<evidence type="ECO:0000259" key="3">
    <source>
        <dbReference type="PROSITE" id="PS51327"/>
    </source>
</evidence>
<protein>
    <submittedName>
        <fullName evidence="5">Dicer dsRNA-binding fold domain-containing protein</fullName>
    </submittedName>
</protein>